<accession>A0AA52EHL8</accession>
<dbReference type="InterPro" id="IPR036866">
    <property type="entry name" value="RibonucZ/Hydroxyglut_hydro"/>
</dbReference>
<protein>
    <submittedName>
        <fullName evidence="4">MBL fold metallo-hydrolase</fullName>
    </submittedName>
</protein>
<feature type="chain" id="PRO_5041355927" evidence="2">
    <location>
        <begin position="26"/>
        <end position="313"/>
    </location>
</feature>
<dbReference type="PANTHER" id="PTHR42951">
    <property type="entry name" value="METALLO-BETA-LACTAMASE DOMAIN-CONTAINING"/>
    <property type="match status" value="1"/>
</dbReference>
<dbReference type="PANTHER" id="PTHR42951:SF4">
    <property type="entry name" value="ACYL-COENZYME A THIOESTERASE MBLAC2"/>
    <property type="match status" value="1"/>
</dbReference>
<name>A0AA52EHL8_9PROT</name>
<evidence type="ECO:0000313" key="4">
    <source>
        <dbReference type="EMBL" id="WND02682.1"/>
    </source>
</evidence>
<evidence type="ECO:0000259" key="3">
    <source>
        <dbReference type="SMART" id="SM00849"/>
    </source>
</evidence>
<dbReference type="EMBL" id="CP123872">
    <property type="protein sequence ID" value="WND02682.1"/>
    <property type="molecule type" value="Genomic_DNA"/>
</dbReference>
<keyword evidence="5" id="KW-1185">Reference proteome</keyword>
<gene>
    <name evidence="4" type="ORF">QGN29_14105</name>
</gene>
<evidence type="ECO:0000256" key="1">
    <source>
        <dbReference type="ARBA" id="ARBA00005250"/>
    </source>
</evidence>
<dbReference type="SMART" id="SM00849">
    <property type="entry name" value="Lactamase_B"/>
    <property type="match status" value="1"/>
</dbReference>
<feature type="signal peptide" evidence="2">
    <location>
        <begin position="1"/>
        <end position="25"/>
    </location>
</feature>
<organism evidence="4 5">
    <name type="scientific">Temperatibacter marinus</name>
    <dbReference type="NCBI Taxonomy" id="1456591"/>
    <lineage>
        <taxon>Bacteria</taxon>
        <taxon>Pseudomonadati</taxon>
        <taxon>Pseudomonadota</taxon>
        <taxon>Alphaproteobacteria</taxon>
        <taxon>Kordiimonadales</taxon>
        <taxon>Temperatibacteraceae</taxon>
        <taxon>Temperatibacter</taxon>
    </lineage>
</organism>
<dbReference type="SUPFAM" id="SSF56281">
    <property type="entry name" value="Metallo-hydrolase/oxidoreductase"/>
    <property type="match status" value="1"/>
</dbReference>
<dbReference type="InterPro" id="IPR001279">
    <property type="entry name" value="Metallo-B-lactamas"/>
</dbReference>
<reference evidence="4" key="1">
    <citation type="submission" date="2023-04" db="EMBL/GenBank/DDBJ databases">
        <title>Complete genome sequence of Temperatibacter marinus.</title>
        <authorList>
            <person name="Rong J.-C."/>
            <person name="Yi M.-L."/>
            <person name="Zhao Q."/>
        </authorList>
    </citation>
    <scope>NUCLEOTIDE SEQUENCE</scope>
    <source>
        <strain evidence="4">NBRC 110045</strain>
    </source>
</reference>
<dbReference type="KEGG" id="tmk:QGN29_14105"/>
<proteinExistence type="inferred from homology"/>
<keyword evidence="2" id="KW-0732">Signal</keyword>
<feature type="domain" description="Metallo-beta-lactamase" evidence="3">
    <location>
        <begin position="58"/>
        <end position="243"/>
    </location>
</feature>
<dbReference type="GO" id="GO:0017001">
    <property type="term" value="P:antibiotic catabolic process"/>
    <property type="evidence" value="ECO:0007669"/>
    <property type="project" value="UniProtKB-ARBA"/>
</dbReference>
<comment type="similarity">
    <text evidence="1">Belongs to the metallo-beta-lactamase superfamily. Class-B beta-lactamase family.</text>
</comment>
<dbReference type="AlphaFoldDB" id="A0AA52EHL8"/>
<sequence length="313" mass="34596">MKYIIKFLFLACLIGNTSIAPHATASDFDMPPQQLGKNVYSLVAPAYGRPTAENKGWNSNSYFIITSEGVLVIDTGSSETIGRAIIKAIRSITDQPIRWVINSHSHADHWFGNAVFKDINAEIISTAKAVATMKQDGKADAAAFNRMTKGTTGTIRFTYPETLAKHEQIRTFGKTKVKFIFSQDGHSPGDVMVWLPEQRIIIGGDVLNSEWMPIMTHHGDLKHLVKSLKAVALLNPAIVLPGHGKPTNGNSVLRDATLLESVISVVKKGKAHSHTPDQIFQTTLEEIGPIYRTHYNDFDNNIKYLVTMITRSI</sequence>
<dbReference type="InterPro" id="IPR050855">
    <property type="entry name" value="NDM-1-like"/>
</dbReference>
<dbReference type="Pfam" id="PF00753">
    <property type="entry name" value="Lactamase_B"/>
    <property type="match status" value="1"/>
</dbReference>
<dbReference type="CDD" id="cd16282">
    <property type="entry name" value="metallo-hydrolase-like_MBL-fold"/>
    <property type="match status" value="1"/>
</dbReference>
<dbReference type="Proteomes" id="UP001268683">
    <property type="component" value="Chromosome"/>
</dbReference>
<dbReference type="Gene3D" id="3.60.15.10">
    <property type="entry name" value="Ribonuclease Z/Hydroxyacylglutathione hydrolase-like"/>
    <property type="match status" value="1"/>
</dbReference>
<evidence type="ECO:0000256" key="2">
    <source>
        <dbReference type="SAM" id="SignalP"/>
    </source>
</evidence>
<evidence type="ECO:0000313" key="5">
    <source>
        <dbReference type="Proteomes" id="UP001268683"/>
    </source>
</evidence>
<dbReference type="RefSeq" id="WP_310798518.1">
    <property type="nucleotide sequence ID" value="NZ_CP123872.1"/>
</dbReference>